<proteinExistence type="inferred from homology"/>
<keyword evidence="10" id="KW-1185">Reference proteome</keyword>
<dbReference type="GO" id="GO:0016787">
    <property type="term" value="F:hydrolase activity"/>
    <property type="evidence" value="ECO:0007669"/>
    <property type="project" value="UniProtKB-KW"/>
</dbReference>
<feature type="chain" id="PRO_5046281665" evidence="5">
    <location>
        <begin position="31"/>
        <end position="661"/>
    </location>
</feature>
<dbReference type="InterPro" id="IPR013783">
    <property type="entry name" value="Ig-like_fold"/>
</dbReference>
<feature type="domain" description="Glycoside hydrolase family 2 catalytic" evidence="7">
    <location>
        <begin position="342"/>
        <end position="490"/>
    </location>
</feature>
<evidence type="ECO:0000256" key="4">
    <source>
        <dbReference type="SAM" id="MobiDB-lite"/>
    </source>
</evidence>
<protein>
    <submittedName>
        <fullName evidence="9">Glycoside hydrolase family 2 protein</fullName>
    </submittedName>
</protein>
<comment type="similarity">
    <text evidence="1">Belongs to the glycosyl hydrolase 2 family.</text>
</comment>
<dbReference type="InterPro" id="IPR006104">
    <property type="entry name" value="Glyco_hydro_2_N"/>
</dbReference>
<feature type="compositionally biased region" description="Basic residues" evidence="4">
    <location>
        <begin position="649"/>
        <end position="661"/>
    </location>
</feature>
<dbReference type="Proteomes" id="UP001596356">
    <property type="component" value="Unassembled WGS sequence"/>
</dbReference>
<dbReference type="InterPro" id="IPR006102">
    <property type="entry name" value="Ig-like_GH2"/>
</dbReference>
<dbReference type="InterPro" id="IPR036156">
    <property type="entry name" value="Beta-gal/glucu_dom_sf"/>
</dbReference>
<comment type="caution">
    <text evidence="9">The sequence shown here is derived from an EMBL/GenBank/DDBJ whole genome shotgun (WGS) entry which is preliminary data.</text>
</comment>
<dbReference type="Gene3D" id="2.60.120.260">
    <property type="entry name" value="Galactose-binding domain-like"/>
    <property type="match status" value="1"/>
</dbReference>
<feature type="domain" description="Glycosyl hydrolases family 2 sugar binding" evidence="8">
    <location>
        <begin position="109"/>
        <end position="204"/>
    </location>
</feature>
<dbReference type="InterPro" id="IPR017853">
    <property type="entry name" value="GH"/>
</dbReference>
<dbReference type="Pfam" id="PF00703">
    <property type="entry name" value="Glyco_hydro_2"/>
    <property type="match status" value="1"/>
</dbReference>
<sequence>MAWRAVRRWAGLLVAVCVGLVLCLPGTARAADTPPQPPTWSGKVAPLNTPWTTQVTPDNALPDYPRPQLARPSVAAPEWTNLNGLWQYQPTDGYSSLPFGKNLKQQILVPYPTESALSGIQAHSDFMVYRRSVTVPAAYTAGGRHVRLNFGAVSYEATVYVNKKLVAHHTGGYTAFSADITSALKKNGANEILVAVHAPVDGADIPVGKQSLKPGGIFYTASSGIWQTVWMEPVQPASIASVVATARTNLKAFDVKATFNGSVANATLKVTAFADGKAVASSSGSATGTFRLNLPKPRRWSPTDPFLYTFKVSLTKNGRTDTVESYAGLRTIAVKNVDGKQRIVLNGKPTFLLGTLDQGFWPDGIYTAPTDDALKFDIQKTKDLGFNTIRKHIKIEPARWYYWADKLGLMVWQDAPSLPAGNGSGDNASAQADFRSEVSAMVNQLKGETSIIGWIPFNEGWGQWSIQAAADVTAQIKAIDPTRLVNSRSGANCCETPGDPGSGNIIDWHVYQGPALPAPDATRASIDGEHGGLTLSVEGHRWPGADVNPYGSVPDAAALTKGYVENTSVLRDVGAPYGLSGSIYTQITDVEGEQNGLFTYDRKVEKPDEAAVRAINLQTIAAGSQPIPAPPAGTPGLEEWVTGSSMTGRVRRPRTPRVTTR</sequence>
<evidence type="ECO:0000256" key="1">
    <source>
        <dbReference type="ARBA" id="ARBA00007401"/>
    </source>
</evidence>
<dbReference type="Gene3D" id="3.20.20.80">
    <property type="entry name" value="Glycosidases"/>
    <property type="match status" value="1"/>
</dbReference>
<keyword evidence="2 9" id="KW-0378">Hydrolase</keyword>
<evidence type="ECO:0000256" key="5">
    <source>
        <dbReference type="SAM" id="SignalP"/>
    </source>
</evidence>
<dbReference type="SUPFAM" id="SSF49785">
    <property type="entry name" value="Galactose-binding domain-like"/>
    <property type="match status" value="1"/>
</dbReference>
<feature type="signal peptide" evidence="5">
    <location>
        <begin position="1"/>
        <end position="30"/>
    </location>
</feature>
<dbReference type="SUPFAM" id="SSF51445">
    <property type="entry name" value="(Trans)glycosidases"/>
    <property type="match status" value="1"/>
</dbReference>
<dbReference type="Pfam" id="PF02837">
    <property type="entry name" value="Glyco_hydro_2_N"/>
    <property type="match status" value="1"/>
</dbReference>
<dbReference type="InterPro" id="IPR006103">
    <property type="entry name" value="Glyco_hydro_2_cat"/>
</dbReference>
<dbReference type="Gene3D" id="2.60.40.10">
    <property type="entry name" value="Immunoglobulins"/>
    <property type="match status" value="1"/>
</dbReference>
<evidence type="ECO:0000259" key="7">
    <source>
        <dbReference type="Pfam" id="PF02836"/>
    </source>
</evidence>
<dbReference type="SUPFAM" id="SSF49303">
    <property type="entry name" value="beta-Galactosidase/glucuronidase domain"/>
    <property type="match status" value="1"/>
</dbReference>
<feature type="region of interest" description="Disordered" evidence="4">
    <location>
        <begin position="625"/>
        <end position="661"/>
    </location>
</feature>
<evidence type="ECO:0000313" key="10">
    <source>
        <dbReference type="Proteomes" id="UP001596356"/>
    </source>
</evidence>
<dbReference type="Pfam" id="PF02836">
    <property type="entry name" value="Glyco_hydro_2_C"/>
    <property type="match status" value="1"/>
</dbReference>
<evidence type="ECO:0000313" key="9">
    <source>
        <dbReference type="EMBL" id="MFC6712597.1"/>
    </source>
</evidence>
<evidence type="ECO:0000259" key="6">
    <source>
        <dbReference type="Pfam" id="PF00703"/>
    </source>
</evidence>
<accession>A0ABW2ANN4</accession>
<organism evidence="9 10">
    <name type="scientific">Branchiibius cervicis</name>
    <dbReference type="NCBI Taxonomy" id="908252"/>
    <lineage>
        <taxon>Bacteria</taxon>
        <taxon>Bacillati</taxon>
        <taxon>Actinomycetota</taxon>
        <taxon>Actinomycetes</taxon>
        <taxon>Micrococcales</taxon>
        <taxon>Dermacoccaceae</taxon>
        <taxon>Branchiibius</taxon>
    </lineage>
</organism>
<name>A0ABW2ANN4_9MICO</name>
<keyword evidence="3" id="KW-0326">Glycosidase</keyword>
<dbReference type="PANTHER" id="PTHR42732:SF2">
    <property type="entry name" value="BETA-MANNOSIDASE"/>
    <property type="match status" value="1"/>
</dbReference>
<evidence type="ECO:0000256" key="2">
    <source>
        <dbReference type="ARBA" id="ARBA00022801"/>
    </source>
</evidence>
<dbReference type="InterPro" id="IPR051913">
    <property type="entry name" value="GH2_Domain-Containing"/>
</dbReference>
<dbReference type="InterPro" id="IPR008979">
    <property type="entry name" value="Galactose-bd-like_sf"/>
</dbReference>
<keyword evidence="5" id="KW-0732">Signal</keyword>
<reference evidence="10" key="1">
    <citation type="journal article" date="2019" name="Int. J. Syst. Evol. Microbiol.">
        <title>The Global Catalogue of Microorganisms (GCM) 10K type strain sequencing project: providing services to taxonomists for standard genome sequencing and annotation.</title>
        <authorList>
            <consortium name="The Broad Institute Genomics Platform"/>
            <consortium name="The Broad Institute Genome Sequencing Center for Infectious Disease"/>
            <person name="Wu L."/>
            <person name="Ma J."/>
        </authorList>
    </citation>
    <scope>NUCLEOTIDE SEQUENCE [LARGE SCALE GENOMIC DNA]</scope>
    <source>
        <strain evidence="10">NBRC 106593</strain>
    </source>
</reference>
<evidence type="ECO:0000259" key="8">
    <source>
        <dbReference type="Pfam" id="PF02837"/>
    </source>
</evidence>
<dbReference type="RefSeq" id="WP_377820070.1">
    <property type="nucleotide sequence ID" value="NZ_JBHSWJ010000002.1"/>
</dbReference>
<dbReference type="PANTHER" id="PTHR42732">
    <property type="entry name" value="BETA-GALACTOSIDASE"/>
    <property type="match status" value="1"/>
</dbReference>
<feature type="domain" description="Glycoside hydrolase family 2 immunoglobulin-like beta-sandwich" evidence="6">
    <location>
        <begin position="238"/>
        <end position="330"/>
    </location>
</feature>
<gene>
    <name evidence="9" type="ORF">ACFQBT_01510</name>
</gene>
<evidence type="ECO:0000256" key="3">
    <source>
        <dbReference type="ARBA" id="ARBA00023295"/>
    </source>
</evidence>
<dbReference type="EMBL" id="JBHSWJ010000002">
    <property type="protein sequence ID" value="MFC6712597.1"/>
    <property type="molecule type" value="Genomic_DNA"/>
</dbReference>